<gene>
    <name evidence="3" type="ORF">C1SCF055_LOCUS21035</name>
</gene>
<feature type="region of interest" description="Disordered" evidence="1">
    <location>
        <begin position="570"/>
        <end position="594"/>
    </location>
</feature>
<dbReference type="EMBL" id="CAMXCT020001946">
    <property type="protein sequence ID" value="CAL1147762.1"/>
    <property type="molecule type" value="Genomic_DNA"/>
</dbReference>
<feature type="transmembrane region" description="Helical" evidence="2">
    <location>
        <begin position="146"/>
        <end position="167"/>
    </location>
</feature>
<feature type="region of interest" description="Disordered" evidence="1">
    <location>
        <begin position="396"/>
        <end position="420"/>
    </location>
</feature>
<reference evidence="4 5" key="2">
    <citation type="submission" date="2024-05" db="EMBL/GenBank/DDBJ databases">
        <authorList>
            <person name="Chen Y."/>
            <person name="Shah S."/>
            <person name="Dougan E. K."/>
            <person name="Thang M."/>
            <person name="Chan C."/>
        </authorList>
    </citation>
    <scope>NUCLEOTIDE SEQUENCE [LARGE SCALE GENOMIC DNA]</scope>
</reference>
<keyword evidence="2" id="KW-0812">Transmembrane</keyword>
<protein>
    <submittedName>
        <fullName evidence="4">PAS domain-containing protein</fullName>
    </submittedName>
</protein>
<keyword evidence="2" id="KW-0472">Membrane</keyword>
<dbReference type="EMBL" id="CAMXCT010001946">
    <property type="protein sequence ID" value="CAI3994387.1"/>
    <property type="molecule type" value="Genomic_DNA"/>
</dbReference>
<dbReference type="EMBL" id="CAMXCT030001946">
    <property type="protein sequence ID" value="CAL4781699.1"/>
    <property type="molecule type" value="Genomic_DNA"/>
</dbReference>
<feature type="transmembrane region" description="Helical" evidence="2">
    <location>
        <begin position="109"/>
        <end position="134"/>
    </location>
</feature>
<sequence>MLSSDLSVFDVILPNLDVHFKGIILFCVQTSPFWLTPLVVLNLGRLKKACRTASPKATAQEQISKEAQRKVDALLEVKKLSTCKTLIDYAAFLSFLFAIFVWMKSLNVGIAAIPAFDLCLVPFTLLWLGFAGLLQGDMLPPNGNTVTMAALSYNLLLLCNQVLILYLNVTDRDSLLLVCRLFAGFIYCDHRKAAATQLLWILLKTQTPPHVNDPQNGGDVNEFWDVLLWGMFRQFIFIAPMWLLWFAVEYFVKQFTALMVQKADMNASLVAARSVLASQCDAEAYLGSDLRFQNPSPKMAHFFGMKTEDLENRRLVDLLYGPDIERFQKLVASSVQQMQLSGTGHRSAASLTLTFKHASGRQLEAQIYLGSIPGSLGDADFCHLIALNEVRDSIDAPAPEVEVESTKDSSSTKTEEADLSKLSITEVSSERVPLNKDTLAFHAWTHSKPACSSQCIHGIETVSVGFEPQTLEVKEIRMKLPTSSRHRRKTLLNDCVLPGVWEELRSWLEAGKSEKAVAAPPIVPFVFPKFVRAALAARYADLSKSLSSSGTLVLTLSDIRMRRFQSAGSIGAPTMGKGTASQVSRCSLDDHKLP</sequence>
<comment type="caution">
    <text evidence="3">The sequence shown here is derived from an EMBL/GenBank/DDBJ whole genome shotgun (WGS) entry which is preliminary data.</text>
</comment>
<feature type="transmembrane region" description="Helical" evidence="2">
    <location>
        <begin position="231"/>
        <end position="252"/>
    </location>
</feature>
<accession>A0A9P1G1U6</accession>
<evidence type="ECO:0000256" key="2">
    <source>
        <dbReference type="SAM" id="Phobius"/>
    </source>
</evidence>
<keyword evidence="5" id="KW-1185">Reference proteome</keyword>
<proteinExistence type="predicted"/>
<name>A0A9P1G1U6_9DINO</name>
<dbReference type="AlphaFoldDB" id="A0A9P1G1U6"/>
<dbReference type="OrthoDB" id="427929at2759"/>
<keyword evidence="2" id="KW-1133">Transmembrane helix</keyword>
<reference evidence="3" key="1">
    <citation type="submission" date="2022-10" db="EMBL/GenBank/DDBJ databases">
        <authorList>
            <person name="Chen Y."/>
            <person name="Dougan E. K."/>
            <person name="Chan C."/>
            <person name="Rhodes N."/>
            <person name="Thang M."/>
        </authorList>
    </citation>
    <scope>NUCLEOTIDE SEQUENCE</scope>
</reference>
<evidence type="ECO:0000313" key="5">
    <source>
        <dbReference type="Proteomes" id="UP001152797"/>
    </source>
</evidence>
<evidence type="ECO:0000256" key="1">
    <source>
        <dbReference type="SAM" id="MobiDB-lite"/>
    </source>
</evidence>
<evidence type="ECO:0000313" key="3">
    <source>
        <dbReference type="EMBL" id="CAI3994387.1"/>
    </source>
</evidence>
<dbReference type="Proteomes" id="UP001152797">
    <property type="component" value="Unassembled WGS sequence"/>
</dbReference>
<organism evidence="3">
    <name type="scientific">Cladocopium goreaui</name>
    <dbReference type="NCBI Taxonomy" id="2562237"/>
    <lineage>
        <taxon>Eukaryota</taxon>
        <taxon>Sar</taxon>
        <taxon>Alveolata</taxon>
        <taxon>Dinophyceae</taxon>
        <taxon>Suessiales</taxon>
        <taxon>Symbiodiniaceae</taxon>
        <taxon>Cladocopium</taxon>
    </lineage>
</organism>
<feature type="transmembrane region" description="Helical" evidence="2">
    <location>
        <begin position="20"/>
        <end position="41"/>
    </location>
</feature>
<evidence type="ECO:0000313" key="4">
    <source>
        <dbReference type="EMBL" id="CAL4781699.1"/>
    </source>
</evidence>